<dbReference type="GO" id="GO:0005634">
    <property type="term" value="C:nucleus"/>
    <property type="evidence" value="ECO:0007669"/>
    <property type="project" value="TreeGrafter"/>
</dbReference>
<name>A0A9P6NTR8_9BASI</name>
<protein>
    <recommendedName>
        <fullName evidence="1">PCI domain-containing protein</fullName>
    </recommendedName>
</protein>
<evidence type="ECO:0000259" key="1">
    <source>
        <dbReference type="PROSITE" id="PS50250"/>
    </source>
</evidence>
<gene>
    <name evidence="2" type="ORF">CROQUDRAFT_667797</name>
</gene>
<dbReference type="EMBL" id="MU167211">
    <property type="protein sequence ID" value="KAG0151814.1"/>
    <property type="molecule type" value="Genomic_DNA"/>
</dbReference>
<comment type="caution">
    <text evidence="2">The sequence shown here is derived from an EMBL/GenBank/DDBJ whole genome shotgun (WGS) entry which is preliminary data.</text>
</comment>
<proteinExistence type="predicted"/>
<evidence type="ECO:0000313" key="2">
    <source>
        <dbReference type="EMBL" id="KAG0151814.1"/>
    </source>
</evidence>
<dbReference type="InterPro" id="IPR005062">
    <property type="entry name" value="SAC3/GANP/THP3_conserved"/>
</dbReference>
<evidence type="ECO:0000313" key="3">
    <source>
        <dbReference type="Proteomes" id="UP000886653"/>
    </source>
</evidence>
<dbReference type="OrthoDB" id="199574at2759"/>
<feature type="domain" description="PCI" evidence="1">
    <location>
        <begin position="229"/>
        <end position="406"/>
    </location>
</feature>
<dbReference type="AlphaFoldDB" id="A0A9P6NTR8"/>
<organism evidence="2 3">
    <name type="scientific">Cronartium quercuum f. sp. fusiforme G11</name>
    <dbReference type="NCBI Taxonomy" id="708437"/>
    <lineage>
        <taxon>Eukaryota</taxon>
        <taxon>Fungi</taxon>
        <taxon>Dikarya</taxon>
        <taxon>Basidiomycota</taxon>
        <taxon>Pucciniomycotina</taxon>
        <taxon>Pucciniomycetes</taxon>
        <taxon>Pucciniales</taxon>
        <taxon>Coleosporiaceae</taxon>
        <taxon>Cronartium</taxon>
    </lineage>
</organism>
<dbReference type="PROSITE" id="PS50250">
    <property type="entry name" value="PCI"/>
    <property type="match status" value="1"/>
</dbReference>
<dbReference type="PANTHER" id="PTHR12436">
    <property type="entry name" value="80 KDA MCM3-ASSOCIATED PROTEIN"/>
    <property type="match status" value="1"/>
</dbReference>
<dbReference type="InterPro" id="IPR000717">
    <property type="entry name" value="PCI_dom"/>
</dbReference>
<dbReference type="Gene3D" id="1.25.40.990">
    <property type="match status" value="1"/>
</dbReference>
<sequence>MASQNSWPPPLKDFVNKTFARCNDSNRADVEAELKGLIFNAYKEGKLWEVDWATVQLTTLSGGTKRKENALTFTSTSTVINVEEEDNRRQKRLRRFDNMRNHQVLDATSAVNAITIYDDATPTFTNVSADYQRNIPDWDRYTIVGRSQNLEKPYLRLTSEPNPSDVRPLEVCKRTLEHLKNKWRIENNYGWVCDQFKSLRQDLTVQRIKNEFTVSVYENHARIALEKADLGEFNQCTSQLRQLYKQGLKGHQEEFLGYYILYLIYSRNCSELNAMLASVTDAQKQDICVKHALQVRFAVSSANYRRFFQLFCQAPKMAGYLMDCFVERERIRALATMARSFRHLPITFLTAQLAFDSEEECRTFLQCHNALYYYENQTQTWDTKPAKDALHQAALKTRKVDIKGQL</sequence>
<dbReference type="InterPro" id="IPR045107">
    <property type="entry name" value="SAC3/GANP/THP3"/>
</dbReference>
<dbReference type="PANTHER" id="PTHR12436:SF4">
    <property type="entry name" value="LEUKOCYTE RECEPTOR CLUSTER MEMBER 8"/>
    <property type="match status" value="1"/>
</dbReference>
<dbReference type="Pfam" id="PF03399">
    <property type="entry name" value="SAC3_GANP"/>
    <property type="match status" value="1"/>
</dbReference>
<keyword evidence="3" id="KW-1185">Reference proteome</keyword>
<dbReference type="Proteomes" id="UP000886653">
    <property type="component" value="Unassembled WGS sequence"/>
</dbReference>
<accession>A0A9P6NTR8</accession>
<reference evidence="2" key="1">
    <citation type="submission" date="2013-11" db="EMBL/GenBank/DDBJ databases">
        <title>Genome sequence of the fusiform rust pathogen reveals effectors for host alternation and coevolution with pine.</title>
        <authorList>
            <consortium name="DOE Joint Genome Institute"/>
            <person name="Smith K."/>
            <person name="Pendleton A."/>
            <person name="Kubisiak T."/>
            <person name="Anderson C."/>
            <person name="Salamov A."/>
            <person name="Aerts A."/>
            <person name="Riley R."/>
            <person name="Clum A."/>
            <person name="Lindquist E."/>
            <person name="Ence D."/>
            <person name="Campbell M."/>
            <person name="Kronenberg Z."/>
            <person name="Feau N."/>
            <person name="Dhillon B."/>
            <person name="Hamelin R."/>
            <person name="Burleigh J."/>
            <person name="Smith J."/>
            <person name="Yandell M."/>
            <person name="Nelson C."/>
            <person name="Grigoriev I."/>
            <person name="Davis J."/>
        </authorList>
    </citation>
    <scope>NUCLEOTIDE SEQUENCE</scope>
    <source>
        <strain evidence="2">G11</strain>
    </source>
</reference>